<dbReference type="KEGG" id="acoa:RB602_11275"/>
<keyword evidence="1" id="KW-0472">Membrane</keyword>
<dbReference type="EMBL" id="CP136594">
    <property type="protein sequence ID" value="WOE74424.1"/>
    <property type="molecule type" value="Genomic_DNA"/>
</dbReference>
<gene>
    <name evidence="2" type="ORF">RB602_11275</name>
</gene>
<feature type="transmembrane region" description="Helical" evidence="1">
    <location>
        <begin position="12"/>
        <end position="29"/>
    </location>
</feature>
<proteinExistence type="predicted"/>
<feature type="transmembrane region" description="Helical" evidence="1">
    <location>
        <begin position="191"/>
        <end position="210"/>
    </location>
</feature>
<keyword evidence="1" id="KW-1133">Transmembrane helix</keyword>
<dbReference type="AlphaFoldDB" id="A0AA97F514"/>
<name>A0AA97F514_9SPHN</name>
<dbReference type="Proteomes" id="UP001302429">
    <property type="component" value="Chromosome"/>
</dbReference>
<protein>
    <submittedName>
        <fullName evidence="2">Uncharacterized protein</fullName>
    </submittedName>
</protein>
<keyword evidence="3" id="KW-1185">Reference proteome</keyword>
<keyword evidence="1" id="KW-0812">Transmembrane</keyword>
<dbReference type="RefSeq" id="WP_317080676.1">
    <property type="nucleotide sequence ID" value="NZ_CP136594.1"/>
</dbReference>
<reference evidence="2 3" key="1">
    <citation type="submission" date="2023-10" db="EMBL/GenBank/DDBJ databases">
        <title>Complete genome sequence of a Sphingomonadaceae bacterium.</title>
        <authorList>
            <person name="Yan C."/>
        </authorList>
    </citation>
    <scope>NUCLEOTIDE SEQUENCE [LARGE SCALE GENOMIC DNA]</scope>
    <source>
        <strain evidence="2 3">SCSIO 66989</strain>
    </source>
</reference>
<evidence type="ECO:0000313" key="3">
    <source>
        <dbReference type="Proteomes" id="UP001302429"/>
    </source>
</evidence>
<evidence type="ECO:0000313" key="2">
    <source>
        <dbReference type="EMBL" id="WOE74424.1"/>
    </source>
</evidence>
<accession>A0AA97F514</accession>
<evidence type="ECO:0000256" key="1">
    <source>
        <dbReference type="SAM" id="Phobius"/>
    </source>
</evidence>
<sequence length="230" mass="24786">MLNRLFRLPPIAYFIAAPVILAIAAWLGYSSYADNAERAAARSHEAPAAVGLDAVASGETDNDYDEVVVRAQGDASKIIETTETIRRRRGGSRTITKLYMPLYPADAKDFSAPAPAVMEVRGKILDQQLESLMVAEGPAGPVLELNGQLEGGGNSGAEEALPNTQFAENFVTINVFKDGREVALQKDGNPGFILMLSLILAIASVVYGFIRKRFLDGQANREAAQPAYQE</sequence>
<organism evidence="2 3">
    <name type="scientific">Alterisphingorhabdus coralli</name>
    <dbReference type="NCBI Taxonomy" id="3071408"/>
    <lineage>
        <taxon>Bacteria</taxon>
        <taxon>Pseudomonadati</taxon>
        <taxon>Pseudomonadota</taxon>
        <taxon>Alphaproteobacteria</taxon>
        <taxon>Sphingomonadales</taxon>
        <taxon>Sphingomonadaceae</taxon>
        <taxon>Alterisphingorhabdus (ex Yan et al. 2024)</taxon>
    </lineage>
</organism>